<accession>A0ABP7NU33</accession>
<dbReference type="Proteomes" id="UP001418444">
    <property type="component" value="Unassembled WGS sequence"/>
</dbReference>
<protein>
    <submittedName>
        <fullName evidence="1">Uncharacterized protein</fullName>
    </submittedName>
</protein>
<gene>
    <name evidence="1" type="ORF">GCM10022231_10620</name>
</gene>
<comment type="caution">
    <text evidence="1">The sequence shown here is derived from an EMBL/GenBank/DDBJ whole genome shotgun (WGS) entry which is preliminary data.</text>
</comment>
<keyword evidence="2" id="KW-1185">Reference proteome</keyword>
<organism evidence="1 2">
    <name type="scientific">Gordonia caeni</name>
    <dbReference type="NCBI Taxonomy" id="1007097"/>
    <lineage>
        <taxon>Bacteria</taxon>
        <taxon>Bacillati</taxon>
        <taxon>Actinomycetota</taxon>
        <taxon>Actinomycetes</taxon>
        <taxon>Mycobacteriales</taxon>
        <taxon>Gordoniaceae</taxon>
        <taxon>Gordonia</taxon>
    </lineage>
</organism>
<evidence type="ECO:0000313" key="1">
    <source>
        <dbReference type="EMBL" id="GAA3954171.1"/>
    </source>
</evidence>
<name>A0ABP7NU33_9ACTN</name>
<dbReference type="RefSeq" id="WP_344781390.1">
    <property type="nucleotide sequence ID" value="NZ_BAAAZW010000003.1"/>
</dbReference>
<sequence>MSSNLDDGGDLDDFVRQFQLWRRRYLAARQPVWDEPIAVDGRLWLRYGYPQPGWTGYVIAPREDGVDLFKVITERQAEPREVPLASFAAVDDAGTYILFLVGEGLRIKCGLVPLTPSWRAAGLDPRVAAVPLERHVTRYELVDDPDRHMIVRAGGVQPEGRLLTLTYAELDALLRQGMPEAVRAGENH</sequence>
<proteinExistence type="predicted"/>
<dbReference type="EMBL" id="BAAAZW010000003">
    <property type="protein sequence ID" value="GAA3954171.1"/>
    <property type="molecule type" value="Genomic_DNA"/>
</dbReference>
<evidence type="ECO:0000313" key="2">
    <source>
        <dbReference type="Proteomes" id="UP001418444"/>
    </source>
</evidence>
<reference evidence="2" key="1">
    <citation type="journal article" date="2019" name="Int. J. Syst. Evol. Microbiol.">
        <title>The Global Catalogue of Microorganisms (GCM) 10K type strain sequencing project: providing services to taxonomists for standard genome sequencing and annotation.</title>
        <authorList>
            <consortium name="The Broad Institute Genomics Platform"/>
            <consortium name="The Broad Institute Genome Sequencing Center for Infectious Disease"/>
            <person name="Wu L."/>
            <person name="Ma J."/>
        </authorList>
    </citation>
    <scope>NUCLEOTIDE SEQUENCE [LARGE SCALE GENOMIC DNA]</scope>
    <source>
        <strain evidence="2">JCM 16923</strain>
    </source>
</reference>